<keyword evidence="2" id="KW-1185">Reference proteome</keyword>
<organism evidence="1 2">
    <name type="scientific">Amanita thiersii Skay4041</name>
    <dbReference type="NCBI Taxonomy" id="703135"/>
    <lineage>
        <taxon>Eukaryota</taxon>
        <taxon>Fungi</taxon>
        <taxon>Dikarya</taxon>
        <taxon>Basidiomycota</taxon>
        <taxon>Agaricomycotina</taxon>
        <taxon>Agaricomycetes</taxon>
        <taxon>Agaricomycetidae</taxon>
        <taxon>Agaricales</taxon>
        <taxon>Pluteineae</taxon>
        <taxon>Amanitaceae</taxon>
        <taxon>Amanita</taxon>
    </lineage>
</organism>
<dbReference type="EMBL" id="KZ302260">
    <property type="protein sequence ID" value="PFH45964.1"/>
    <property type="molecule type" value="Genomic_DNA"/>
</dbReference>
<sequence>MATPLTLAQWFQTHFTSLEKSTDAKEIEKLFEQTFADHVKITINGAALDRKHFKERIIEQGTSHSSIEVNVNGVVAVPKDKDDQQSGGVAGLFAHEKLFSKFKVHDAPQVTNKSSSLNVVVENLKPAKPPVTDLDWRRIVNFEAVTVSVVAPPHF</sequence>
<proteinExistence type="predicted"/>
<accession>A0A2A9N9L1</accession>
<dbReference type="OrthoDB" id="3188871at2759"/>
<gene>
    <name evidence="1" type="ORF">AMATHDRAFT_8426</name>
</gene>
<name>A0A2A9N9L1_9AGAR</name>
<evidence type="ECO:0000313" key="2">
    <source>
        <dbReference type="Proteomes" id="UP000242287"/>
    </source>
</evidence>
<reference evidence="1 2" key="1">
    <citation type="submission" date="2014-02" db="EMBL/GenBank/DDBJ databases">
        <title>Transposable element dynamics among asymbiotic and ectomycorrhizal Amanita fungi.</title>
        <authorList>
            <consortium name="DOE Joint Genome Institute"/>
            <person name="Hess J."/>
            <person name="Skrede I."/>
            <person name="Wolfe B."/>
            <person name="LaButti K."/>
            <person name="Ohm R.A."/>
            <person name="Grigoriev I.V."/>
            <person name="Pringle A."/>
        </authorList>
    </citation>
    <scope>NUCLEOTIDE SEQUENCE [LARGE SCALE GENOMIC DNA]</scope>
    <source>
        <strain evidence="1 2">SKay4041</strain>
    </source>
</reference>
<dbReference type="Proteomes" id="UP000242287">
    <property type="component" value="Unassembled WGS sequence"/>
</dbReference>
<evidence type="ECO:0000313" key="1">
    <source>
        <dbReference type="EMBL" id="PFH45964.1"/>
    </source>
</evidence>
<protein>
    <submittedName>
        <fullName evidence="1">Uncharacterized protein</fullName>
    </submittedName>
</protein>
<dbReference type="AlphaFoldDB" id="A0A2A9N9L1"/>